<dbReference type="AlphaFoldDB" id="A0A543IPR7"/>
<dbReference type="PANTHER" id="PTHR34309">
    <property type="entry name" value="SLR1406 PROTEIN"/>
    <property type="match status" value="1"/>
</dbReference>
<dbReference type="InterPro" id="IPR038084">
    <property type="entry name" value="PduO/GlcC-like_sf"/>
</dbReference>
<protein>
    <submittedName>
        <fullName evidence="1">Glc operon protein GlcG</fullName>
    </submittedName>
</protein>
<dbReference type="PANTHER" id="PTHR34309:SF10">
    <property type="entry name" value="SLR1406 PROTEIN"/>
    <property type="match status" value="1"/>
</dbReference>
<dbReference type="InterPro" id="IPR052517">
    <property type="entry name" value="GlcG_carb_metab_protein"/>
</dbReference>
<dbReference type="InterPro" id="IPR005624">
    <property type="entry name" value="PduO/GlcC-like"/>
</dbReference>
<keyword evidence="2" id="KW-1185">Reference proteome</keyword>
<evidence type="ECO:0000313" key="1">
    <source>
        <dbReference type="EMBL" id="TQM72548.1"/>
    </source>
</evidence>
<dbReference type="RefSeq" id="WP_142262094.1">
    <property type="nucleotide sequence ID" value="NZ_BMPV01000002.1"/>
</dbReference>
<dbReference type="OrthoDB" id="9778896at2"/>
<dbReference type="Gene3D" id="3.30.450.150">
    <property type="entry name" value="Haem-degrading domain"/>
    <property type="match status" value="1"/>
</dbReference>
<dbReference type="Pfam" id="PF03928">
    <property type="entry name" value="HbpS-like"/>
    <property type="match status" value="1"/>
</dbReference>
<name>A0A543IPR7_9ACTN</name>
<gene>
    <name evidence="1" type="ORF">FHX40_4695</name>
</gene>
<organism evidence="1 2">
    <name type="scientific">Thermopolyspora flexuosa</name>
    <dbReference type="NCBI Taxonomy" id="103836"/>
    <lineage>
        <taxon>Bacteria</taxon>
        <taxon>Bacillati</taxon>
        <taxon>Actinomycetota</taxon>
        <taxon>Actinomycetes</taxon>
        <taxon>Streptosporangiales</taxon>
        <taxon>Streptosporangiaceae</taxon>
        <taxon>Thermopolyspora</taxon>
    </lineage>
</organism>
<evidence type="ECO:0000313" key="2">
    <source>
        <dbReference type="Proteomes" id="UP000319213"/>
    </source>
</evidence>
<reference evidence="1 2" key="1">
    <citation type="submission" date="2019-06" db="EMBL/GenBank/DDBJ databases">
        <title>Sequencing the genomes of 1000 actinobacteria strains.</title>
        <authorList>
            <person name="Klenk H.-P."/>
        </authorList>
    </citation>
    <scope>NUCLEOTIDE SEQUENCE [LARGE SCALE GENOMIC DNA]</scope>
    <source>
        <strain evidence="1 2">DSM 43186</strain>
    </source>
</reference>
<dbReference type="Proteomes" id="UP000319213">
    <property type="component" value="Unassembled WGS sequence"/>
</dbReference>
<dbReference type="SUPFAM" id="SSF143744">
    <property type="entry name" value="GlcG-like"/>
    <property type="match status" value="1"/>
</dbReference>
<accession>A0A543IPR7</accession>
<sequence>MHGLGLDGARLIIDAALDAARAAGIRVSCCVVDAAGDEIAGIRMDGAPWFTCGVARSKARTAARMGVDSAVVAGIKADHPELVTLIDGQLPFDVTTLPGGVVIRDGQAVAGAVGVSGAHPDQDVAVARAGVDAWLGR</sequence>
<comment type="caution">
    <text evidence="1">The sequence shown here is derived from an EMBL/GenBank/DDBJ whole genome shotgun (WGS) entry which is preliminary data.</text>
</comment>
<proteinExistence type="predicted"/>
<dbReference type="EMBL" id="VFPQ01000002">
    <property type="protein sequence ID" value="TQM72548.1"/>
    <property type="molecule type" value="Genomic_DNA"/>
</dbReference>